<evidence type="ECO:0000256" key="4">
    <source>
        <dbReference type="ARBA" id="ARBA00023172"/>
    </source>
</evidence>
<protein>
    <submittedName>
        <fullName evidence="9">Tyrosine-type recombinase/integrase</fullName>
    </submittedName>
</protein>
<comment type="similarity">
    <text evidence="1">Belongs to the 'phage' integrase family.</text>
</comment>
<feature type="region of interest" description="Disordered" evidence="6">
    <location>
        <begin position="360"/>
        <end position="380"/>
    </location>
</feature>
<dbReference type="Proteomes" id="UP000606499">
    <property type="component" value="Unassembled WGS sequence"/>
</dbReference>
<dbReference type="InterPro" id="IPR053876">
    <property type="entry name" value="Phage_int_M"/>
</dbReference>
<comment type="caution">
    <text evidence="9">The sequence shown here is derived from an EMBL/GenBank/DDBJ whole genome shotgun (WGS) entry which is preliminary data.</text>
</comment>
<evidence type="ECO:0000256" key="1">
    <source>
        <dbReference type="ARBA" id="ARBA00008857"/>
    </source>
</evidence>
<evidence type="ECO:0000313" key="10">
    <source>
        <dbReference type="Proteomes" id="UP000606499"/>
    </source>
</evidence>
<dbReference type="AlphaFoldDB" id="A0A923S006"/>
<evidence type="ECO:0000256" key="2">
    <source>
        <dbReference type="ARBA" id="ARBA00022908"/>
    </source>
</evidence>
<dbReference type="InterPro" id="IPR011010">
    <property type="entry name" value="DNA_brk_join_enz"/>
</dbReference>
<evidence type="ECO:0000256" key="6">
    <source>
        <dbReference type="SAM" id="MobiDB-lite"/>
    </source>
</evidence>
<evidence type="ECO:0000259" key="8">
    <source>
        <dbReference type="PROSITE" id="PS51900"/>
    </source>
</evidence>
<keyword evidence="3 5" id="KW-0238">DNA-binding</keyword>
<dbReference type="RefSeq" id="WP_186950487.1">
    <property type="nucleotide sequence ID" value="NZ_JACOPL010000031.1"/>
</dbReference>
<dbReference type="InterPro" id="IPR050808">
    <property type="entry name" value="Phage_Integrase"/>
</dbReference>
<sequence>MPKPKKGADGYYRRYFRVDGIEYSVRSKDFRVLAEKEQKKRAQLAEQARPSADKMTVQLWGDAWREVYTTNLRKASQERIRSLQQNYLYPLYGPVKIGAVKRIHLQNLLNDMAKKRAKDTVKHMLQMLTAMFTAAVEDDMINKNPAAGLSMPICRPPATHRAISERERIILLETAKTHPMGVLVQFLLYTGLRPGEVPPLTGADLDNGYIRVNKALEARTNEIKETKSKAGSRRVPVIPRLAAVLPDVQPNQYIFPQPRGGLMTKTVMRRMWHSFVLAMQETETVLVEQKRLPILKEQLPPMQLYDLRHTYCTDLERAGVPINVAAKLMGHSSVKVTERIYTHTGEDMLRRASSQLSAFLSDGHSDGNDMVNRGKKAAES</sequence>
<evidence type="ECO:0000256" key="5">
    <source>
        <dbReference type="PROSITE-ProRule" id="PRU01248"/>
    </source>
</evidence>
<name>A0A923S006_9FIRM</name>
<dbReference type="PANTHER" id="PTHR30629:SF2">
    <property type="entry name" value="PROPHAGE INTEGRASE INTS-RELATED"/>
    <property type="match status" value="1"/>
</dbReference>
<dbReference type="GO" id="GO:0003677">
    <property type="term" value="F:DNA binding"/>
    <property type="evidence" value="ECO:0007669"/>
    <property type="project" value="UniProtKB-UniRule"/>
</dbReference>
<proteinExistence type="inferred from homology"/>
<dbReference type="InterPro" id="IPR010998">
    <property type="entry name" value="Integrase_recombinase_N"/>
</dbReference>
<evidence type="ECO:0000313" key="9">
    <source>
        <dbReference type="EMBL" id="MBC5726795.1"/>
    </source>
</evidence>
<gene>
    <name evidence="9" type="ORF">H8S45_15225</name>
</gene>
<dbReference type="Gene3D" id="1.10.443.10">
    <property type="entry name" value="Intergrase catalytic core"/>
    <property type="match status" value="1"/>
</dbReference>
<dbReference type="Pfam" id="PF22022">
    <property type="entry name" value="Phage_int_M"/>
    <property type="match status" value="1"/>
</dbReference>
<keyword evidence="10" id="KW-1185">Reference proteome</keyword>
<dbReference type="GO" id="GO:0006310">
    <property type="term" value="P:DNA recombination"/>
    <property type="evidence" value="ECO:0007669"/>
    <property type="project" value="UniProtKB-KW"/>
</dbReference>
<dbReference type="InterPro" id="IPR002104">
    <property type="entry name" value="Integrase_catalytic"/>
</dbReference>
<evidence type="ECO:0000259" key="7">
    <source>
        <dbReference type="PROSITE" id="PS51898"/>
    </source>
</evidence>
<dbReference type="Gene3D" id="1.10.150.130">
    <property type="match status" value="1"/>
</dbReference>
<feature type="domain" description="Tyr recombinase" evidence="7">
    <location>
        <begin position="158"/>
        <end position="354"/>
    </location>
</feature>
<reference evidence="9" key="1">
    <citation type="submission" date="2020-08" db="EMBL/GenBank/DDBJ databases">
        <title>Genome public.</title>
        <authorList>
            <person name="Liu C."/>
            <person name="Sun Q."/>
        </authorList>
    </citation>
    <scope>NUCLEOTIDE SEQUENCE</scope>
    <source>
        <strain evidence="9">NSJ-28</strain>
    </source>
</reference>
<dbReference type="SUPFAM" id="SSF56349">
    <property type="entry name" value="DNA breaking-rejoining enzymes"/>
    <property type="match status" value="1"/>
</dbReference>
<dbReference type="EMBL" id="JACOPL010000031">
    <property type="protein sequence ID" value="MBC5726795.1"/>
    <property type="molecule type" value="Genomic_DNA"/>
</dbReference>
<feature type="domain" description="Core-binding (CB)" evidence="8">
    <location>
        <begin position="55"/>
        <end position="136"/>
    </location>
</feature>
<dbReference type="PANTHER" id="PTHR30629">
    <property type="entry name" value="PROPHAGE INTEGRASE"/>
    <property type="match status" value="1"/>
</dbReference>
<dbReference type="InterPro" id="IPR013762">
    <property type="entry name" value="Integrase-like_cat_sf"/>
</dbReference>
<dbReference type="PROSITE" id="PS51900">
    <property type="entry name" value="CB"/>
    <property type="match status" value="1"/>
</dbReference>
<dbReference type="Pfam" id="PF00589">
    <property type="entry name" value="Phage_integrase"/>
    <property type="match status" value="1"/>
</dbReference>
<dbReference type="CDD" id="cd01189">
    <property type="entry name" value="INT_ICEBs1_C_like"/>
    <property type="match status" value="1"/>
</dbReference>
<dbReference type="GO" id="GO:0015074">
    <property type="term" value="P:DNA integration"/>
    <property type="evidence" value="ECO:0007669"/>
    <property type="project" value="UniProtKB-KW"/>
</dbReference>
<dbReference type="InterPro" id="IPR044068">
    <property type="entry name" value="CB"/>
</dbReference>
<evidence type="ECO:0000256" key="3">
    <source>
        <dbReference type="ARBA" id="ARBA00023125"/>
    </source>
</evidence>
<dbReference type="PROSITE" id="PS51898">
    <property type="entry name" value="TYR_RECOMBINASE"/>
    <property type="match status" value="1"/>
</dbReference>
<keyword evidence="4" id="KW-0233">DNA recombination</keyword>
<organism evidence="9 10">
    <name type="scientific">Agathobaculum faecis</name>
    <dbReference type="NCBI Taxonomy" id="2763013"/>
    <lineage>
        <taxon>Bacteria</taxon>
        <taxon>Bacillati</taxon>
        <taxon>Bacillota</taxon>
        <taxon>Clostridia</taxon>
        <taxon>Eubacteriales</taxon>
        <taxon>Butyricicoccaceae</taxon>
        <taxon>Agathobaculum</taxon>
    </lineage>
</organism>
<keyword evidence="2" id="KW-0229">DNA integration</keyword>
<accession>A0A923S006</accession>